<dbReference type="InterPro" id="IPR007055">
    <property type="entry name" value="BON_dom"/>
</dbReference>
<keyword evidence="2" id="KW-0732">Signal</keyword>
<evidence type="ECO:0000313" key="4">
    <source>
        <dbReference type="EMBL" id="CAB3795260.1"/>
    </source>
</evidence>
<evidence type="ECO:0000256" key="1">
    <source>
        <dbReference type="SAM" id="MobiDB-lite"/>
    </source>
</evidence>
<sequence length="116" mass="11573">MKTRFSVLMVGAALVTMSIGAANGAEGDSPSTPAAGTSTEGTPKQQDHALAKSVRHALTKTKGLTSSGITVLAKNGVVTLNGTVPEQGQIALAGNSAQSVAGVTSVKNNVELAEKN</sequence>
<feature type="chain" id="PRO_5028797203" description="BON domain-containing protein" evidence="2">
    <location>
        <begin position="22"/>
        <end position="116"/>
    </location>
</feature>
<dbReference type="PANTHER" id="PTHR34606:SF15">
    <property type="entry name" value="BON DOMAIN-CONTAINING PROTEIN"/>
    <property type="match status" value="1"/>
</dbReference>
<proteinExistence type="predicted"/>
<evidence type="ECO:0000259" key="3">
    <source>
        <dbReference type="PROSITE" id="PS50914"/>
    </source>
</evidence>
<feature type="signal peptide" evidence="2">
    <location>
        <begin position="1"/>
        <end position="21"/>
    </location>
</feature>
<dbReference type="EMBL" id="CADIKM010000021">
    <property type="protein sequence ID" value="CAB3795260.1"/>
    <property type="molecule type" value="Genomic_DNA"/>
</dbReference>
<dbReference type="AlphaFoldDB" id="A0A6S7D3W7"/>
<name>A0A6S7D3W7_9BURK</name>
<feature type="compositionally biased region" description="Polar residues" evidence="1">
    <location>
        <begin position="29"/>
        <end position="44"/>
    </location>
</feature>
<dbReference type="PROSITE" id="PS50914">
    <property type="entry name" value="BON"/>
    <property type="match status" value="1"/>
</dbReference>
<feature type="region of interest" description="Disordered" evidence="1">
    <location>
        <begin position="22"/>
        <end position="45"/>
    </location>
</feature>
<evidence type="ECO:0000313" key="5">
    <source>
        <dbReference type="Proteomes" id="UP000494115"/>
    </source>
</evidence>
<organism evidence="4 5">
    <name type="scientific">Pararobbsia alpina</name>
    <dbReference type="NCBI Taxonomy" id="621374"/>
    <lineage>
        <taxon>Bacteria</taxon>
        <taxon>Pseudomonadati</taxon>
        <taxon>Pseudomonadota</taxon>
        <taxon>Betaproteobacteria</taxon>
        <taxon>Burkholderiales</taxon>
        <taxon>Burkholderiaceae</taxon>
        <taxon>Pararobbsia</taxon>
    </lineage>
</organism>
<evidence type="ECO:0000256" key="2">
    <source>
        <dbReference type="SAM" id="SignalP"/>
    </source>
</evidence>
<reference evidence="4 5" key="1">
    <citation type="submission" date="2020-04" db="EMBL/GenBank/DDBJ databases">
        <authorList>
            <person name="De Canck E."/>
        </authorList>
    </citation>
    <scope>NUCLEOTIDE SEQUENCE [LARGE SCALE GENOMIC DNA]</scope>
    <source>
        <strain evidence="4 5">LMG 28138</strain>
    </source>
</reference>
<protein>
    <recommendedName>
        <fullName evidence="3">BON domain-containing protein</fullName>
    </recommendedName>
</protein>
<feature type="domain" description="BON" evidence="3">
    <location>
        <begin position="46"/>
        <end position="114"/>
    </location>
</feature>
<keyword evidence="5" id="KW-1185">Reference proteome</keyword>
<dbReference type="PANTHER" id="PTHR34606">
    <property type="entry name" value="BON DOMAIN-CONTAINING PROTEIN"/>
    <property type="match status" value="1"/>
</dbReference>
<gene>
    <name evidence="4" type="ORF">LMG28138_03842</name>
</gene>
<dbReference type="Proteomes" id="UP000494115">
    <property type="component" value="Unassembled WGS sequence"/>
</dbReference>
<dbReference type="Gene3D" id="3.30.1340.30">
    <property type="match status" value="1"/>
</dbReference>
<dbReference type="Pfam" id="PF04972">
    <property type="entry name" value="BON"/>
    <property type="match status" value="1"/>
</dbReference>
<accession>A0A6S7D3W7</accession>
<dbReference type="InterPro" id="IPR051686">
    <property type="entry name" value="Lipoprotein_DolP"/>
</dbReference>